<evidence type="ECO:0000313" key="5">
    <source>
        <dbReference type="Proteomes" id="UP000471166"/>
    </source>
</evidence>
<dbReference type="Pfam" id="PF26527">
    <property type="entry name" value="DUF8176"/>
    <property type="match status" value="1"/>
</dbReference>
<feature type="domain" description="DUF8176" evidence="3">
    <location>
        <begin position="130"/>
        <end position="239"/>
    </location>
</feature>
<dbReference type="AlphaFoldDB" id="A0A6P1CVL1"/>
<dbReference type="RefSeq" id="WP_163848137.1">
    <property type="nucleotide sequence ID" value="NZ_JAAGVB010000086.1"/>
</dbReference>
<protein>
    <recommendedName>
        <fullName evidence="3">DUF8176 domain-containing protein</fullName>
    </recommendedName>
</protein>
<name>A0A6P1CVL1_9NOCA</name>
<evidence type="ECO:0000313" key="4">
    <source>
        <dbReference type="EMBL" id="NEW36619.1"/>
    </source>
</evidence>
<gene>
    <name evidence="4" type="ORF">GV791_29265</name>
</gene>
<comment type="caution">
    <text evidence="4">The sequence shown here is derived from an EMBL/GenBank/DDBJ whole genome shotgun (WGS) entry which is preliminary data.</text>
</comment>
<reference evidence="4 5" key="1">
    <citation type="submission" date="2020-01" db="EMBL/GenBank/DDBJ databases">
        <title>Genetics and antimicrobial susceptibilities of Nocardia species isolated from the soil; a comparison with species isolated from humans.</title>
        <authorList>
            <person name="Carrasco G."/>
            <person name="Monzon S."/>
            <person name="Sansegundo M."/>
            <person name="Garcia E."/>
            <person name="Garrido N."/>
            <person name="Medina M.J."/>
            <person name="Villalon P."/>
            <person name="Ramirez-Arocha A.C."/>
            <person name="Jimenez P."/>
            <person name="Cuesta I."/>
            <person name="Valdezate S."/>
        </authorList>
    </citation>
    <scope>NUCLEOTIDE SEQUENCE [LARGE SCALE GENOMIC DNA]</scope>
    <source>
        <strain evidence="4 5">CNM20110626</strain>
    </source>
</reference>
<evidence type="ECO:0000256" key="1">
    <source>
        <dbReference type="SAM" id="MobiDB-lite"/>
    </source>
</evidence>
<keyword evidence="2" id="KW-1133">Transmembrane helix</keyword>
<sequence length="242" mass="25229">MRYPDTPPDDEDRWVWLDEPRPASTLHAVPGPDLHPDLDPDPESSGDRWLGALPRTPDTADTGGYRSWWATVRHRLPAGAWAVLAAVVAILIGVVAVSVDSGDAGEAAVTTAAPPSSAPAPEGACTGLSGTVVTDRAGDPATVPGVIASFQAAYYLRRDAEAAMRLLAPESGIVVDGLAAGIVSIPRGTTHCVAITPISSTTANVHIVELRAEGQRIDYLQVVNTRPGPDGALLISNIQRQG</sequence>
<dbReference type="Proteomes" id="UP000471166">
    <property type="component" value="Unassembled WGS sequence"/>
</dbReference>
<evidence type="ECO:0000256" key="2">
    <source>
        <dbReference type="SAM" id="Phobius"/>
    </source>
</evidence>
<dbReference type="InterPro" id="IPR058489">
    <property type="entry name" value="DUF8176"/>
</dbReference>
<proteinExistence type="predicted"/>
<accession>A0A6P1CVL1</accession>
<feature type="region of interest" description="Disordered" evidence="1">
    <location>
        <begin position="25"/>
        <end position="57"/>
    </location>
</feature>
<keyword evidence="2" id="KW-0472">Membrane</keyword>
<keyword evidence="2" id="KW-0812">Transmembrane</keyword>
<dbReference type="EMBL" id="JAAGVB010000086">
    <property type="protein sequence ID" value="NEW36619.1"/>
    <property type="molecule type" value="Genomic_DNA"/>
</dbReference>
<feature type="transmembrane region" description="Helical" evidence="2">
    <location>
        <begin position="76"/>
        <end position="99"/>
    </location>
</feature>
<organism evidence="4 5">
    <name type="scientific">Nocardia cyriacigeorgica</name>
    <dbReference type="NCBI Taxonomy" id="135487"/>
    <lineage>
        <taxon>Bacteria</taxon>
        <taxon>Bacillati</taxon>
        <taxon>Actinomycetota</taxon>
        <taxon>Actinomycetes</taxon>
        <taxon>Mycobacteriales</taxon>
        <taxon>Nocardiaceae</taxon>
        <taxon>Nocardia</taxon>
    </lineage>
</organism>
<evidence type="ECO:0000259" key="3">
    <source>
        <dbReference type="Pfam" id="PF26527"/>
    </source>
</evidence>